<feature type="domain" description="DDE Tnp4" evidence="13">
    <location>
        <begin position="155"/>
        <end position="303"/>
    </location>
</feature>
<evidence type="ECO:0000256" key="12">
    <source>
        <dbReference type="ARBA" id="ARBA00045850"/>
    </source>
</evidence>
<comment type="similarity">
    <text evidence="4">Belongs to the HARBI1 family.</text>
</comment>
<evidence type="ECO:0000256" key="9">
    <source>
        <dbReference type="ARBA" id="ARBA00022801"/>
    </source>
</evidence>
<comment type="cofactor">
    <cofactor evidence="1">
        <name>a divalent metal cation</name>
        <dbReference type="ChEBI" id="CHEBI:60240"/>
    </cofactor>
</comment>
<evidence type="ECO:0000256" key="1">
    <source>
        <dbReference type="ARBA" id="ARBA00001968"/>
    </source>
</evidence>
<keyword evidence="14" id="KW-1185">Reference proteome</keyword>
<dbReference type="AlphaFoldDB" id="A0A914X377"/>
<evidence type="ECO:0000256" key="4">
    <source>
        <dbReference type="ARBA" id="ARBA00006958"/>
    </source>
</evidence>
<dbReference type="Proteomes" id="UP000887566">
    <property type="component" value="Unplaced"/>
</dbReference>
<evidence type="ECO:0000259" key="13">
    <source>
        <dbReference type="Pfam" id="PF13359"/>
    </source>
</evidence>
<dbReference type="InterPro" id="IPR026103">
    <property type="entry name" value="HARBI1_animal"/>
</dbReference>
<evidence type="ECO:0000256" key="3">
    <source>
        <dbReference type="ARBA" id="ARBA00004496"/>
    </source>
</evidence>
<keyword evidence="6" id="KW-0963">Cytoplasm</keyword>
<dbReference type="Pfam" id="PF13359">
    <property type="entry name" value="DDE_Tnp_4"/>
    <property type="match status" value="1"/>
</dbReference>
<evidence type="ECO:0000256" key="5">
    <source>
        <dbReference type="ARBA" id="ARBA00015519"/>
    </source>
</evidence>
<dbReference type="PRINTS" id="PR02086">
    <property type="entry name" value="PUTNUCHARBI1"/>
</dbReference>
<dbReference type="PANTHER" id="PTHR22930">
    <property type="match status" value="1"/>
</dbReference>
<keyword evidence="7" id="KW-0540">Nuclease</keyword>
<dbReference type="GO" id="GO:0004518">
    <property type="term" value="F:nuclease activity"/>
    <property type="evidence" value="ECO:0007669"/>
    <property type="project" value="UniProtKB-KW"/>
</dbReference>
<evidence type="ECO:0000313" key="15">
    <source>
        <dbReference type="WBParaSite" id="PSAMB.scaffold5846size10759.g27426.t1"/>
    </source>
</evidence>
<organism evidence="14 15">
    <name type="scientific">Plectus sambesii</name>
    <dbReference type="NCBI Taxonomy" id="2011161"/>
    <lineage>
        <taxon>Eukaryota</taxon>
        <taxon>Metazoa</taxon>
        <taxon>Ecdysozoa</taxon>
        <taxon>Nematoda</taxon>
        <taxon>Chromadorea</taxon>
        <taxon>Plectida</taxon>
        <taxon>Plectina</taxon>
        <taxon>Plectoidea</taxon>
        <taxon>Plectidae</taxon>
        <taxon>Plectus</taxon>
    </lineage>
</organism>
<accession>A0A914X377</accession>
<sequence>MALLDMEYIDRLMDDGVRRALRRERVFRDRGNPLDVLDDLQLYERYRLDRQGIMDLTEMLDDVLRRATNRSQALAPSHQVLIALRFYASGAFQITTGETLNVSKSSASRAIRRVSLAISTHLNKFVYYPTEPADITCVRVQLQAIAGFPGVLGVIDGTQVKVKGPRRRECEYVGRKGGHTMNVQAVALLDGTFSNVLVKYPGLVHDSRIFRESPLYRDLQAGRKQGLLLGDLAYALSTFLMKPLPNPVTDPEKRYQKAFLTTRATVERTFGQLKGRWNCLHQELRYSPPRCCAIISACVGLHNFATRRHMPPFPAVDDPEDLAEAVEVDDLLNAAAPDGKVKQQQIIRQYFND</sequence>
<keyword evidence="10" id="KW-0539">Nucleus</keyword>
<dbReference type="WBParaSite" id="PSAMB.scaffold5846size10759.g27426.t1">
    <property type="protein sequence ID" value="PSAMB.scaffold5846size10759.g27426.t1"/>
    <property type="gene ID" value="PSAMB.scaffold5846size10759.g27426"/>
</dbReference>
<evidence type="ECO:0000256" key="8">
    <source>
        <dbReference type="ARBA" id="ARBA00022723"/>
    </source>
</evidence>
<evidence type="ECO:0000256" key="10">
    <source>
        <dbReference type="ARBA" id="ARBA00023242"/>
    </source>
</evidence>
<evidence type="ECO:0000256" key="11">
    <source>
        <dbReference type="ARBA" id="ARBA00030126"/>
    </source>
</evidence>
<comment type="subcellular location">
    <subcellularLocation>
        <location evidence="3">Cytoplasm</location>
    </subcellularLocation>
    <subcellularLocation>
        <location evidence="2">Nucleus</location>
    </subcellularLocation>
</comment>
<keyword evidence="8" id="KW-0479">Metal-binding</keyword>
<protein>
    <recommendedName>
        <fullName evidence="5">Putative nuclease HARBI1</fullName>
    </recommendedName>
    <alternativeName>
        <fullName evidence="11">Harbinger transposase-derived nuclease</fullName>
    </alternativeName>
</protein>
<dbReference type="InterPro" id="IPR045249">
    <property type="entry name" value="HARBI1-like"/>
</dbReference>
<dbReference type="PANTHER" id="PTHR22930:SF250">
    <property type="entry name" value="NUCLEASE HARBI1-LIKE PROTEIN"/>
    <property type="match status" value="1"/>
</dbReference>
<dbReference type="GO" id="GO:0016787">
    <property type="term" value="F:hydrolase activity"/>
    <property type="evidence" value="ECO:0007669"/>
    <property type="project" value="UniProtKB-KW"/>
</dbReference>
<dbReference type="GO" id="GO:0005634">
    <property type="term" value="C:nucleus"/>
    <property type="evidence" value="ECO:0007669"/>
    <property type="project" value="UniProtKB-SubCell"/>
</dbReference>
<dbReference type="InterPro" id="IPR027806">
    <property type="entry name" value="HARBI1_dom"/>
</dbReference>
<evidence type="ECO:0000256" key="6">
    <source>
        <dbReference type="ARBA" id="ARBA00022490"/>
    </source>
</evidence>
<evidence type="ECO:0000256" key="2">
    <source>
        <dbReference type="ARBA" id="ARBA00004123"/>
    </source>
</evidence>
<name>A0A914X377_9BILA</name>
<keyword evidence="9" id="KW-0378">Hydrolase</keyword>
<evidence type="ECO:0000313" key="14">
    <source>
        <dbReference type="Proteomes" id="UP000887566"/>
    </source>
</evidence>
<reference evidence="15" key="1">
    <citation type="submission" date="2022-11" db="UniProtKB">
        <authorList>
            <consortium name="WormBaseParasite"/>
        </authorList>
    </citation>
    <scope>IDENTIFICATION</scope>
</reference>
<comment type="function">
    <text evidence="12">Transposase-derived protein that may have nuclease activity. Does not have transposase activity.</text>
</comment>
<dbReference type="GO" id="GO:0046872">
    <property type="term" value="F:metal ion binding"/>
    <property type="evidence" value="ECO:0007669"/>
    <property type="project" value="UniProtKB-KW"/>
</dbReference>
<proteinExistence type="inferred from homology"/>
<dbReference type="GO" id="GO:0005737">
    <property type="term" value="C:cytoplasm"/>
    <property type="evidence" value="ECO:0007669"/>
    <property type="project" value="UniProtKB-SubCell"/>
</dbReference>
<evidence type="ECO:0000256" key="7">
    <source>
        <dbReference type="ARBA" id="ARBA00022722"/>
    </source>
</evidence>